<evidence type="ECO:0000256" key="1">
    <source>
        <dbReference type="SAM" id="Phobius"/>
    </source>
</evidence>
<keyword evidence="1" id="KW-1133">Transmembrane helix</keyword>
<keyword evidence="1" id="KW-0812">Transmembrane</keyword>
<feature type="transmembrane region" description="Helical" evidence="1">
    <location>
        <begin position="126"/>
        <end position="153"/>
    </location>
</feature>
<dbReference type="Pfam" id="PF10708">
    <property type="entry name" value="DUF2510"/>
    <property type="match status" value="1"/>
</dbReference>
<feature type="transmembrane region" description="Helical" evidence="1">
    <location>
        <begin position="165"/>
        <end position="184"/>
    </location>
</feature>
<comment type="caution">
    <text evidence="3">The sequence shown here is derived from an EMBL/GenBank/DDBJ whole genome shotgun (WGS) entry which is preliminary data.</text>
</comment>
<dbReference type="Proteomes" id="UP000288246">
    <property type="component" value="Unassembled WGS sequence"/>
</dbReference>
<proteinExistence type="predicted"/>
<dbReference type="InterPro" id="IPR018929">
    <property type="entry name" value="DUF2510"/>
</dbReference>
<dbReference type="EMBL" id="BHYL01000224">
    <property type="protein sequence ID" value="GCD21010.1"/>
    <property type="molecule type" value="Genomic_DNA"/>
</dbReference>
<dbReference type="AlphaFoldDB" id="A0A401V269"/>
<accession>A0A401V269</accession>
<dbReference type="RefSeq" id="WP_124343524.1">
    <property type="nucleotide sequence ID" value="NZ_BHYL01000224.1"/>
</dbReference>
<sequence>MSEHAPGWYADGVTPGVLRWFDGAGWTEHTTPQPPPAPVAAVPAAAQVPAGGGAAPGYATAAAGAPGYAAPVPTWGGAPAQHATFGAPGYAGAAYGYATPTATDENGPRNAMHWVVPVGRSWQSILAGYLGLLALGIWVLGPFAIGVGVWALVRARSGGHGSGRGVFGVVGGLLGTAAMIWFVASGAMTAP</sequence>
<evidence type="ECO:0000313" key="4">
    <source>
        <dbReference type="Proteomes" id="UP000288246"/>
    </source>
</evidence>
<protein>
    <recommendedName>
        <fullName evidence="2">DUF2510 domain-containing protein</fullName>
    </recommendedName>
</protein>
<gene>
    <name evidence="3" type="ORF">CTKZ_25720</name>
</gene>
<evidence type="ECO:0000259" key="2">
    <source>
        <dbReference type="Pfam" id="PF10708"/>
    </source>
</evidence>
<reference evidence="3 4" key="1">
    <citation type="submission" date="2018-11" db="EMBL/GenBank/DDBJ databases">
        <title>Draft genome sequence of Cellulomonas takizawaensis strain TKZ-21.</title>
        <authorList>
            <person name="Yamamura H."/>
            <person name="Hayashi T."/>
            <person name="Hamada M."/>
            <person name="Serisawa Y."/>
            <person name="Matsuyama K."/>
            <person name="Nakagawa Y."/>
            <person name="Otoguro M."/>
            <person name="Yanagida F."/>
            <person name="Hayakawa M."/>
        </authorList>
    </citation>
    <scope>NUCLEOTIDE SEQUENCE [LARGE SCALE GENOMIC DNA]</scope>
    <source>
        <strain evidence="3 4">TKZ-21</strain>
    </source>
</reference>
<organism evidence="3 4">
    <name type="scientific">Cellulomonas algicola</name>
    <dbReference type="NCBI Taxonomy" id="2071633"/>
    <lineage>
        <taxon>Bacteria</taxon>
        <taxon>Bacillati</taxon>
        <taxon>Actinomycetota</taxon>
        <taxon>Actinomycetes</taxon>
        <taxon>Micrococcales</taxon>
        <taxon>Cellulomonadaceae</taxon>
        <taxon>Cellulomonas</taxon>
    </lineage>
</organism>
<keyword evidence="4" id="KW-1185">Reference proteome</keyword>
<name>A0A401V269_9CELL</name>
<feature type="domain" description="DUF2510" evidence="2">
    <location>
        <begin position="6"/>
        <end position="38"/>
    </location>
</feature>
<evidence type="ECO:0000313" key="3">
    <source>
        <dbReference type="EMBL" id="GCD21010.1"/>
    </source>
</evidence>
<keyword evidence="1" id="KW-0472">Membrane</keyword>